<evidence type="ECO:0000256" key="1">
    <source>
        <dbReference type="SAM" id="MobiDB-lite"/>
    </source>
</evidence>
<proteinExistence type="predicted"/>
<evidence type="ECO:0000259" key="2">
    <source>
        <dbReference type="Pfam" id="PF02514"/>
    </source>
</evidence>
<feature type="domain" description="CobN/magnesium chelatase" evidence="2">
    <location>
        <begin position="740"/>
        <end position="1133"/>
    </location>
</feature>
<organism evidence="3 4">
    <name type="scientific">Sphingomonas citri</name>
    <dbReference type="NCBI Taxonomy" id="2862499"/>
    <lineage>
        <taxon>Bacteria</taxon>
        <taxon>Pseudomonadati</taxon>
        <taxon>Pseudomonadota</taxon>
        <taxon>Alphaproteobacteria</taxon>
        <taxon>Sphingomonadales</taxon>
        <taxon>Sphingomonadaceae</taxon>
        <taxon>Sphingomonas</taxon>
    </lineage>
</organism>
<dbReference type="NCBIfam" id="NF008973">
    <property type="entry name" value="PRK12321.1"/>
    <property type="match status" value="1"/>
</dbReference>
<dbReference type="InterPro" id="IPR003672">
    <property type="entry name" value="CobN/Mg_chltase"/>
</dbReference>
<dbReference type="GO" id="GO:0051116">
    <property type="term" value="F:cobaltochelatase activity"/>
    <property type="evidence" value="ECO:0007669"/>
    <property type="project" value="UniProtKB-EC"/>
</dbReference>
<feature type="domain" description="CobN/magnesium chelatase" evidence="2">
    <location>
        <begin position="146"/>
        <end position="738"/>
    </location>
</feature>
<dbReference type="RefSeq" id="WP_219747172.1">
    <property type="nucleotide sequence ID" value="NZ_JAHXZN010000001.1"/>
</dbReference>
<keyword evidence="4" id="KW-1185">Reference proteome</keyword>
<dbReference type="EC" id="6.6.1.2" evidence="3"/>
<feature type="region of interest" description="Disordered" evidence="1">
    <location>
        <begin position="436"/>
        <end position="479"/>
    </location>
</feature>
<dbReference type="Proteomes" id="UP000759103">
    <property type="component" value="Unassembled WGS sequence"/>
</dbReference>
<comment type="caution">
    <text evidence="3">The sequence shown here is derived from an EMBL/GenBank/DDBJ whole genome shotgun (WGS) entry which is preliminary data.</text>
</comment>
<dbReference type="EMBL" id="JAHXZN010000001">
    <property type="protein sequence ID" value="MBW6529662.1"/>
    <property type="molecule type" value="Genomic_DNA"/>
</dbReference>
<dbReference type="Pfam" id="PF02514">
    <property type="entry name" value="CobN-Mg_chel"/>
    <property type="match status" value="2"/>
</dbReference>
<evidence type="ECO:0000313" key="4">
    <source>
        <dbReference type="Proteomes" id="UP000759103"/>
    </source>
</evidence>
<reference evidence="3 4" key="1">
    <citation type="submission" date="2021-07" db="EMBL/GenBank/DDBJ databases">
        <title>Sphingomonas sp.</title>
        <authorList>
            <person name="Feng G."/>
            <person name="Li J."/>
            <person name="Pan M."/>
        </authorList>
    </citation>
    <scope>NUCLEOTIDE SEQUENCE [LARGE SCALE GENOMIC DNA]</scope>
    <source>
        <strain evidence="3 4">RRHST34</strain>
    </source>
</reference>
<gene>
    <name evidence="3" type="primary">cobN</name>
    <name evidence="3" type="ORF">KZ820_02845</name>
</gene>
<evidence type="ECO:0000313" key="3">
    <source>
        <dbReference type="EMBL" id="MBW6529662.1"/>
    </source>
</evidence>
<accession>A0ABS7BJM3</accession>
<dbReference type="PANTHER" id="PTHR44119:SF4">
    <property type="entry name" value="AEROBIC COBALTOCHELATASE SUBUNIT COBN"/>
    <property type="match status" value="1"/>
</dbReference>
<sequence>MHVLFRETHGLDAAAAPRDLAQSPADLVVLSFSDSDLQAFAAGWHAAAASGAALPSLRLANLAELTHPLSVDTYVEATLAHARAILVRLIGGRSYWSYGLQQLTRVAQERGIALAVLAADGREDAALDAASTLPLAELRGLARHCDAGGAEAARAALALLARAAGLDATLPEEALPLAAVGAWADGAAPTCPAALAFALERPRALIVFYRSYLLAGDVAPVAALSQALAARGLPAAALFVPSLKAPEARGWLRRWVAALAPEAIVSATAFAAGDAEDPSPLDSAGSPIFQVALATSERRDWAETARGLSPADLAMHVVLPEVDGRIFAGVASFKDAGRRDPALEFARRAHRPDADRVRVIADRVAGWVALGRRPRGERRVALVLSTYPGKSYQLAHAVGLDPLTSAEAMLRDLAEAGYAAESGGLEALCGVSEDIAPPSSVPRHRPGPKWDDLRDTGAASPNWAPASAGARGEEEAAPTKPNAAAVSYLPWPLADYERALATLPRILQESLTATWGVPVDDPAVAGGHFHFAATERGHVLVALQPERGDPRARGDDYHDVARVPRHAYVAFYLWLRARGIDAIVHVGAHGTLEWLPGKSVALSDACWPEALIGATPLIYPFIVNDPGEAAQAKRRAAAVTLGHLPPPLVRAEAGAGLGRLELLLDEFSAADGLDPARRARLIGDIADEAAATGLAAELDLAACAGDAERVTRIDAFVCDVKDARFGDGLHVYGRGESGASERAGLLAALDGRRVAAGPAGSPARGAAVLPTGRNLYGVDPRATPSRAAHRQGVALAEELLRRHLQDEGDYPRTLVVDLWGSATMRTAGEEFAMALHLLGAAPLWDHDSDRVTGIEILPLALLDRPRIDVTLRISGLFRDTFPTLCALFGQAVRALHGRDEPRDRNPFAGAAAEPRVYGPAPGGYGVALGDSVERYDEPGRAAAGERWLAASSHAYDDAVATPAGRDDAAGLRRRVAAAEALVHPHDLPESDLLTAADVAAHIGGFAAAKAALGSEARLLHLDSRDPTRPRARAVGEEIARVMRARAGNPRWLAGMMRHGYRGAAEIAATLDHLAAFAHLARVVPPALLDLYHDATLGDAAVRAFLADANPAALAAMEARFRALHRSGLWPTRRNAIVAALGDAA</sequence>
<dbReference type="PANTHER" id="PTHR44119">
    <property type="entry name" value="MAGNESIUM-CHELATASE SUBUNIT CHLH, CHLOROPLASTIC"/>
    <property type="match status" value="1"/>
</dbReference>
<dbReference type="CDD" id="cd10150">
    <property type="entry name" value="CobN_like"/>
    <property type="match status" value="1"/>
</dbReference>
<keyword evidence="3" id="KW-0436">Ligase</keyword>
<protein>
    <submittedName>
        <fullName evidence="3">Cobaltochelatase subunit CobN</fullName>
        <ecNumber evidence="3">6.6.1.2</ecNumber>
    </submittedName>
</protein>
<name>A0ABS7BJM3_9SPHN</name>